<keyword evidence="3" id="KW-1185">Reference proteome</keyword>
<evidence type="ECO:0000313" key="2">
    <source>
        <dbReference type="EMBL" id="KAK6916040.1"/>
    </source>
</evidence>
<accession>A0AAN8UI80</accession>
<comment type="caution">
    <text evidence="2">The sequence shown here is derived from an EMBL/GenBank/DDBJ whole genome shotgun (WGS) entry which is preliminary data.</text>
</comment>
<feature type="region of interest" description="Disordered" evidence="1">
    <location>
        <begin position="46"/>
        <end position="120"/>
    </location>
</feature>
<name>A0AAN8UI80_9MAGN</name>
<reference evidence="2 3" key="1">
    <citation type="submission" date="2023-12" db="EMBL/GenBank/DDBJ databases">
        <title>A high-quality genome assembly for Dillenia turbinata (Dilleniales).</title>
        <authorList>
            <person name="Chanderbali A."/>
        </authorList>
    </citation>
    <scope>NUCLEOTIDE SEQUENCE [LARGE SCALE GENOMIC DNA]</scope>
    <source>
        <strain evidence="2">LSX21</strain>
        <tissue evidence="2">Leaf</tissue>
    </source>
</reference>
<dbReference type="Proteomes" id="UP001370490">
    <property type="component" value="Unassembled WGS sequence"/>
</dbReference>
<dbReference type="PANTHER" id="PTHR36320:SF1">
    <property type="entry name" value="OS04G0611300 PROTEIN"/>
    <property type="match status" value="1"/>
</dbReference>
<gene>
    <name evidence="2" type="ORF">RJ641_018901</name>
</gene>
<sequence>MAKSLRSKREKRLRSIRREIVEPIYDKKETAKLVAQAAALAAPKLPVKPTRNSSSSAMGTAPTTSYASTSAMDVEMTESNQSSGSLKPHGGVGKKSKKTFKVGKGKRRGKGKFKKRKPNF</sequence>
<dbReference type="EMBL" id="JBAMMX010000024">
    <property type="protein sequence ID" value="KAK6916040.1"/>
    <property type="molecule type" value="Genomic_DNA"/>
</dbReference>
<organism evidence="2 3">
    <name type="scientific">Dillenia turbinata</name>
    <dbReference type="NCBI Taxonomy" id="194707"/>
    <lineage>
        <taxon>Eukaryota</taxon>
        <taxon>Viridiplantae</taxon>
        <taxon>Streptophyta</taxon>
        <taxon>Embryophyta</taxon>
        <taxon>Tracheophyta</taxon>
        <taxon>Spermatophyta</taxon>
        <taxon>Magnoliopsida</taxon>
        <taxon>eudicotyledons</taxon>
        <taxon>Gunneridae</taxon>
        <taxon>Pentapetalae</taxon>
        <taxon>Dilleniales</taxon>
        <taxon>Dilleniaceae</taxon>
        <taxon>Dillenia</taxon>
    </lineage>
</organism>
<dbReference type="AlphaFoldDB" id="A0AAN8UI80"/>
<feature type="compositionally biased region" description="Basic residues" evidence="1">
    <location>
        <begin position="92"/>
        <end position="120"/>
    </location>
</feature>
<evidence type="ECO:0000256" key="1">
    <source>
        <dbReference type="SAM" id="MobiDB-lite"/>
    </source>
</evidence>
<evidence type="ECO:0000313" key="3">
    <source>
        <dbReference type="Proteomes" id="UP001370490"/>
    </source>
</evidence>
<dbReference type="PANTHER" id="PTHR36320">
    <property type="entry name" value="OS04G0611300 PROTEIN"/>
    <property type="match status" value="1"/>
</dbReference>
<feature type="compositionally biased region" description="Low complexity" evidence="1">
    <location>
        <begin position="60"/>
        <end position="71"/>
    </location>
</feature>
<protein>
    <submittedName>
        <fullName evidence="2">Uncharacterized protein</fullName>
    </submittedName>
</protein>
<proteinExistence type="predicted"/>